<keyword evidence="5" id="KW-0413">Isomerase</keyword>
<evidence type="ECO:0000256" key="3">
    <source>
        <dbReference type="ARBA" id="ARBA00022840"/>
    </source>
</evidence>
<dbReference type="GO" id="GO:0042026">
    <property type="term" value="P:protein refolding"/>
    <property type="evidence" value="ECO:0007669"/>
    <property type="project" value="InterPro"/>
</dbReference>
<dbReference type="InterPro" id="IPR027413">
    <property type="entry name" value="GROEL-like_equatorial_sf"/>
</dbReference>
<dbReference type="AlphaFoldDB" id="A0A369KCY1"/>
<evidence type="ECO:0000313" key="8">
    <source>
        <dbReference type="EMBL" id="RDB31758.1"/>
    </source>
</evidence>
<dbReference type="Proteomes" id="UP000253816">
    <property type="component" value="Unassembled WGS sequence"/>
</dbReference>
<dbReference type="SUPFAM" id="SSF52029">
    <property type="entry name" value="GroEL apical domain-like"/>
    <property type="match status" value="1"/>
</dbReference>
<evidence type="ECO:0000256" key="5">
    <source>
        <dbReference type="ARBA" id="ARBA00023235"/>
    </source>
</evidence>
<evidence type="ECO:0000313" key="9">
    <source>
        <dbReference type="Proteomes" id="UP000253816"/>
    </source>
</evidence>
<proteinExistence type="inferred from homology"/>
<dbReference type="Gene3D" id="1.10.560.10">
    <property type="entry name" value="GroEL-like equatorial domain"/>
    <property type="match status" value="1"/>
</dbReference>
<evidence type="ECO:0000256" key="4">
    <source>
        <dbReference type="ARBA" id="ARBA00023186"/>
    </source>
</evidence>
<dbReference type="GO" id="GO:0005524">
    <property type="term" value="F:ATP binding"/>
    <property type="evidence" value="ECO:0007669"/>
    <property type="project" value="UniProtKB-KW"/>
</dbReference>
<keyword evidence="3" id="KW-0067">ATP-binding</keyword>
<accession>A0A369KCY1</accession>
<comment type="similarity">
    <text evidence="1 6">Belongs to the chaperonin (HSP60) family.</text>
</comment>
<dbReference type="SUPFAM" id="SSF48592">
    <property type="entry name" value="GroEL equatorial domain-like"/>
    <property type="match status" value="1"/>
</dbReference>
<dbReference type="InterPro" id="IPR001844">
    <property type="entry name" value="Cpn60/GroEL"/>
</dbReference>
<dbReference type="SMR" id="A0A369KCY1"/>
<dbReference type="InterPro" id="IPR027410">
    <property type="entry name" value="TCP-1-like_intermed_sf"/>
</dbReference>
<dbReference type="Gene3D" id="3.30.260.10">
    <property type="entry name" value="TCP-1-like chaperonin intermediate domain"/>
    <property type="match status" value="1"/>
</dbReference>
<dbReference type="InterPro" id="IPR002423">
    <property type="entry name" value="Cpn60/GroEL/TCP-1"/>
</dbReference>
<dbReference type="PANTHER" id="PTHR45633">
    <property type="entry name" value="60 KDA HEAT SHOCK PROTEIN, MITOCHONDRIAL"/>
    <property type="match status" value="1"/>
</dbReference>
<keyword evidence="8" id="KW-0346">Stress response</keyword>
<comment type="function">
    <text evidence="7">Together with its co-chaperonin GroES, plays an essential role in assisting protein folding. The GroEL-GroES system forms a nano-cage that allows encapsulation of the non-native substrate proteins and provides a physical environment optimized to promote and accelerate protein folding.</text>
</comment>
<dbReference type="InterPro" id="IPR027409">
    <property type="entry name" value="GroEL-like_apical_dom_sf"/>
</dbReference>
<dbReference type="FunFam" id="3.50.7.10:FF:000001">
    <property type="entry name" value="60 kDa chaperonin"/>
    <property type="match status" value="1"/>
</dbReference>
<reference evidence="8 9" key="1">
    <citation type="submission" date="2018-07" db="EMBL/GenBank/DDBJ databases">
        <title>Comparative genomics of the Candidatus Parilichlamydiaceae reveals evidence of convergent evolution and genome reduction in the phylum Chlamydiae.</title>
        <authorList>
            <person name="Taylor-Brown A."/>
            <person name="Polkinghorne A."/>
        </authorList>
    </citation>
    <scope>NUCLEOTIDE SEQUENCE [LARGE SCALE GENOMIC DNA]</scope>
    <source>
        <strain evidence="8 9">Hat2</strain>
    </source>
</reference>
<dbReference type="NCBIfam" id="TIGR02348">
    <property type="entry name" value="GroEL"/>
    <property type="match status" value="1"/>
</dbReference>
<protein>
    <recommendedName>
        <fullName evidence="7">60 kDa chaperonin</fullName>
    </recommendedName>
</protein>
<evidence type="ECO:0000256" key="6">
    <source>
        <dbReference type="RuleBase" id="RU000418"/>
    </source>
</evidence>
<dbReference type="PRINTS" id="PR00298">
    <property type="entry name" value="CHAPERONIN60"/>
</dbReference>
<dbReference type="GO" id="GO:0140662">
    <property type="term" value="F:ATP-dependent protein folding chaperone"/>
    <property type="evidence" value="ECO:0007669"/>
    <property type="project" value="InterPro"/>
</dbReference>
<dbReference type="NCBIfam" id="NF009489">
    <property type="entry name" value="PRK12851.1"/>
    <property type="match status" value="1"/>
</dbReference>
<evidence type="ECO:0000256" key="1">
    <source>
        <dbReference type="ARBA" id="ARBA00006607"/>
    </source>
</evidence>
<dbReference type="NCBIfam" id="NF009487">
    <property type="entry name" value="PRK12849.1"/>
    <property type="match status" value="1"/>
</dbReference>
<evidence type="ECO:0000256" key="2">
    <source>
        <dbReference type="ARBA" id="ARBA00022741"/>
    </source>
</evidence>
<gene>
    <name evidence="8" type="ORF">HAT2_00138</name>
</gene>
<keyword evidence="9" id="KW-1185">Reference proteome</keyword>
<evidence type="ECO:0000256" key="7">
    <source>
        <dbReference type="RuleBase" id="RU000419"/>
    </source>
</evidence>
<sequence length="528" mass="56053">MRGVERLAKAVSVTLGPKGRWVIVEQKYGPPRVTKDGVSVAESISDAGIEGLGIELVKQAASKTADKAGDGTTTATVLTYAMCKEGAKLIAAGANPVEIKRGMDLAASKIISILEDMTLPVKDLKEISQVASVSANGDEVIGNLIATVITEMGKDGAITVEEGRGFDTYQERTEGMSFDRGFISPNFITNTATQEAVLEDCLIFITDKKIGKIKEIVPVLQVAAASNSPLLIVAEDVEDEALTTMVVNRLRMGLRVCAVKAPGFGDRRKRSLENLAILTGGRVVSEELGDKLESLDLAEGVLGKARRVVVGKEKTVLVDGKGSKERIETRREQIRSELEEATSSYTKENLQAELGHFSGGVAVIYVGGATEVEMKERKDRIVDALEATKAAVAEGILPGGGTALIRAAQKLRKALPACQGDENLGIEIVLKALEAPLLQIADNAGKKSAVILQKVEGLKGHFGYNARTDKFEDLVVSGVIDPKKVVVMALRNAEAQASMILTTEATVTDLPEAGKQSSCCDDMCSMGG</sequence>
<keyword evidence="2" id="KW-0547">Nucleotide-binding</keyword>
<comment type="caution">
    <text evidence="8">The sequence shown here is derived from an EMBL/GenBank/DDBJ whole genome shotgun (WGS) entry which is preliminary data.</text>
</comment>
<dbReference type="SUPFAM" id="SSF54849">
    <property type="entry name" value="GroEL-intermediate domain like"/>
    <property type="match status" value="2"/>
</dbReference>
<comment type="subunit">
    <text evidence="7">Forms a cylinder of 14 subunits composed of two heptameric rings stacked back-to-back. Interacts with the co-chaperonin GroES.</text>
</comment>
<keyword evidence="4" id="KW-0143">Chaperone</keyword>
<dbReference type="NCBIfam" id="NF000592">
    <property type="entry name" value="PRK00013.1"/>
    <property type="match status" value="1"/>
</dbReference>
<dbReference type="Gene3D" id="3.50.7.10">
    <property type="entry name" value="GroEL"/>
    <property type="match status" value="1"/>
</dbReference>
<dbReference type="CDD" id="cd03344">
    <property type="entry name" value="GroEL"/>
    <property type="match status" value="1"/>
</dbReference>
<dbReference type="GO" id="GO:0016853">
    <property type="term" value="F:isomerase activity"/>
    <property type="evidence" value="ECO:0007669"/>
    <property type="project" value="UniProtKB-KW"/>
</dbReference>
<name>A0A369KCY1_9BACT</name>
<organism evidence="8 9">
    <name type="scientific">Candidatus Similichlamydia laticola</name>
    <dbReference type="NCBI Taxonomy" id="2170265"/>
    <lineage>
        <taxon>Bacteria</taxon>
        <taxon>Pseudomonadati</taxon>
        <taxon>Chlamydiota</taxon>
        <taxon>Chlamydiia</taxon>
        <taxon>Parachlamydiales</taxon>
        <taxon>Candidatus Parilichlamydiaceae</taxon>
        <taxon>Candidatus Similichlamydia</taxon>
    </lineage>
</organism>
<dbReference type="NCBIfam" id="NF009488">
    <property type="entry name" value="PRK12850.1"/>
    <property type="match status" value="1"/>
</dbReference>
<dbReference type="Pfam" id="PF00118">
    <property type="entry name" value="Cpn60_TCP1"/>
    <property type="match status" value="1"/>
</dbReference>
<dbReference type="EMBL" id="QQBG01000008">
    <property type="protein sequence ID" value="RDB31758.1"/>
    <property type="molecule type" value="Genomic_DNA"/>
</dbReference>